<sequence>MNYTSSSYLSFLKLSDFCELDLHRPPPTSSLFPSLSLHVGGIRAHQSRSSARRFAHTPSGVSADSPTVPLEITLQLNIARCDTAATRRLPTPSSLVHRPRLGRIRPPAATCTSARRPPRSALPSTRCPRRHEHMEWPRLEVIKEDETVPPSDEIDGDDVYLRLTKLLKASSTIYKSLALLTTAAVQGLPTPRRFETGLTRSPDALV</sequence>
<reference evidence="1 2" key="1">
    <citation type="journal article" date="2024" name="J Genomics">
        <title>Draft genome sequencing and assembly of Favolaschia claudopus CIRM-BRFM 2984 isolated from oak limbs.</title>
        <authorList>
            <person name="Navarro D."/>
            <person name="Drula E."/>
            <person name="Chaduli D."/>
            <person name="Cazenave R."/>
            <person name="Ahrendt S."/>
            <person name="Wang J."/>
            <person name="Lipzen A."/>
            <person name="Daum C."/>
            <person name="Barry K."/>
            <person name="Grigoriev I.V."/>
            <person name="Favel A."/>
            <person name="Rosso M.N."/>
            <person name="Martin F."/>
        </authorList>
    </citation>
    <scope>NUCLEOTIDE SEQUENCE [LARGE SCALE GENOMIC DNA]</scope>
    <source>
        <strain evidence="1 2">CIRM-BRFM 2984</strain>
    </source>
</reference>
<name>A0AAV9ZKN4_9AGAR</name>
<dbReference type="AlphaFoldDB" id="A0AAV9ZKN4"/>
<evidence type="ECO:0000313" key="1">
    <source>
        <dbReference type="EMBL" id="KAK6984788.1"/>
    </source>
</evidence>
<gene>
    <name evidence="1" type="ORF">R3P38DRAFT_3231143</name>
</gene>
<dbReference type="EMBL" id="JAWWNJ010000134">
    <property type="protein sequence ID" value="KAK6984788.1"/>
    <property type="molecule type" value="Genomic_DNA"/>
</dbReference>
<proteinExistence type="predicted"/>
<keyword evidence="2" id="KW-1185">Reference proteome</keyword>
<dbReference type="Proteomes" id="UP001362999">
    <property type="component" value="Unassembled WGS sequence"/>
</dbReference>
<organism evidence="1 2">
    <name type="scientific">Favolaschia claudopus</name>
    <dbReference type="NCBI Taxonomy" id="2862362"/>
    <lineage>
        <taxon>Eukaryota</taxon>
        <taxon>Fungi</taxon>
        <taxon>Dikarya</taxon>
        <taxon>Basidiomycota</taxon>
        <taxon>Agaricomycotina</taxon>
        <taxon>Agaricomycetes</taxon>
        <taxon>Agaricomycetidae</taxon>
        <taxon>Agaricales</taxon>
        <taxon>Marasmiineae</taxon>
        <taxon>Mycenaceae</taxon>
        <taxon>Favolaschia</taxon>
    </lineage>
</organism>
<protein>
    <submittedName>
        <fullName evidence="1">Uncharacterized protein</fullName>
    </submittedName>
</protein>
<accession>A0AAV9ZKN4</accession>
<comment type="caution">
    <text evidence="1">The sequence shown here is derived from an EMBL/GenBank/DDBJ whole genome shotgun (WGS) entry which is preliminary data.</text>
</comment>
<evidence type="ECO:0000313" key="2">
    <source>
        <dbReference type="Proteomes" id="UP001362999"/>
    </source>
</evidence>